<evidence type="ECO:0000259" key="2">
    <source>
        <dbReference type="Pfam" id="PF01370"/>
    </source>
</evidence>
<name>A0A285JDQ2_9ACTN</name>
<dbReference type="InterPro" id="IPR036291">
    <property type="entry name" value="NAD(P)-bd_dom_sf"/>
</dbReference>
<accession>A0A285JDQ2</accession>
<dbReference type="Proteomes" id="UP000219612">
    <property type="component" value="Unassembled WGS sequence"/>
</dbReference>
<sequence length="358" mass="40074">MSNVVVVTGSAGLIGSESVRHFAGLGMDVVGIDNDMRQYFFGTDGSTRWNLDRLVKEVGERYTHHNIDIRDRDGIAALLARYGKSIGLVIHAAAQPSHDWAAKEPFTDFDVNAGGTLNMLEAVRQHAPNASFIFTSTNKVYGDTPNRLPLVEEASRYELPVGHEFYDGITEEMSIDQTLHSVFGASKVAADVMVQEYGRYFDMPTAIFRGGTLTGPGHSAAELHGFLAYVMRCVMEQRTYHIYGYKGKMVRDAIHSHDLVTAFEAFHKAPRVAEVYNMGGGRYSNCSHIEAFQIASEITGLEAKTDYVDQARTGDHQWWISSTARFEQHYPDWKLTYDVPAILREMYEANQDVWKPTA</sequence>
<evidence type="ECO:0000256" key="1">
    <source>
        <dbReference type="ARBA" id="ARBA00007637"/>
    </source>
</evidence>
<gene>
    <name evidence="3" type="ORF">SAMN05421748_11889</name>
</gene>
<dbReference type="AlphaFoldDB" id="A0A285JDQ2"/>
<dbReference type="EMBL" id="OBDY01000018">
    <property type="protein sequence ID" value="SNY57281.1"/>
    <property type="molecule type" value="Genomic_DNA"/>
</dbReference>
<protein>
    <submittedName>
        <fullName evidence="3">CDP-paratose 2-epimerase</fullName>
    </submittedName>
</protein>
<dbReference type="CDD" id="cd05258">
    <property type="entry name" value="CDP_TE_SDR_e"/>
    <property type="match status" value="1"/>
</dbReference>
<dbReference type="Pfam" id="PF01370">
    <property type="entry name" value="Epimerase"/>
    <property type="match status" value="1"/>
</dbReference>
<feature type="domain" description="NAD-dependent epimerase/dehydratase" evidence="2">
    <location>
        <begin position="5"/>
        <end position="279"/>
    </location>
</feature>
<dbReference type="SUPFAM" id="SSF51735">
    <property type="entry name" value="NAD(P)-binding Rossmann-fold domains"/>
    <property type="match status" value="1"/>
</dbReference>
<dbReference type="RefSeq" id="WP_097325008.1">
    <property type="nucleotide sequence ID" value="NZ_OBDY01000018.1"/>
</dbReference>
<dbReference type="OrthoDB" id="9801785at2"/>
<keyword evidence="4" id="KW-1185">Reference proteome</keyword>
<evidence type="ECO:0000313" key="4">
    <source>
        <dbReference type="Proteomes" id="UP000219612"/>
    </source>
</evidence>
<proteinExistence type="inferred from homology"/>
<dbReference type="InterPro" id="IPR001509">
    <property type="entry name" value="Epimerase_deHydtase"/>
</dbReference>
<organism evidence="3 4">
    <name type="scientific">Paractinoplanes atraurantiacus</name>
    <dbReference type="NCBI Taxonomy" id="1036182"/>
    <lineage>
        <taxon>Bacteria</taxon>
        <taxon>Bacillati</taxon>
        <taxon>Actinomycetota</taxon>
        <taxon>Actinomycetes</taxon>
        <taxon>Micromonosporales</taxon>
        <taxon>Micromonosporaceae</taxon>
        <taxon>Paractinoplanes</taxon>
    </lineage>
</organism>
<evidence type="ECO:0000313" key="3">
    <source>
        <dbReference type="EMBL" id="SNY57281.1"/>
    </source>
</evidence>
<reference evidence="4" key="1">
    <citation type="submission" date="2017-09" db="EMBL/GenBank/DDBJ databases">
        <authorList>
            <person name="Varghese N."/>
            <person name="Submissions S."/>
        </authorList>
    </citation>
    <scope>NUCLEOTIDE SEQUENCE [LARGE SCALE GENOMIC DNA]</scope>
    <source>
        <strain evidence="4">CGMCC 4.6857</strain>
    </source>
</reference>
<dbReference type="Gene3D" id="3.40.50.720">
    <property type="entry name" value="NAD(P)-binding Rossmann-like Domain"/>
    <property type="match status" value="1"/>
</dbReference>
<dbReference type="PANTHER" id="PTHR43000">
    <property type="entry name" value="DTDP-D-GLUCOSE 4,6-DEHYDRATASE-RELATED"/>
    <property type="match status" value="1"/>
</dbReference>
<comment type="similarity">
    <text evidence="1">Belongs to the NAD(P)-dependent epimerase/dehydratase family.</text>
</comment>